<evidence type="ECO:0000256" key="1">
    <source>
        <dbReference type="ARBA" id="ARBA00022771"/>
    </source>
</evidence>
<evidence type="ECO:0000256" key="3">
    <source>
        <dbReference type="PROSITE-ProRule" id="PRU00175"/>
    </source>
</evidence>
<evidence type="ECO:0000256" key="2">
    <source>
        <dbReference type="ARBA" id="ARBA00022833"/>
    </source>
</evidence>
<keyword evidence="1 3" id="KW-0863">Zinc-finger</keyword>
<keyword evidence="1 3" id="KW-0479">Metal-binding</keyword>
<sequence>MATLLKTISHTGLLLLSFIGLCFGNYKVSGWIFKTCGTNIWDFVPVLLLFLTVTSLTVYLFVVCLLRLYYTRVLRSIQSLNLVEFSFMMSKLQQMEYRRALASDISNINTDNLCLVCYEFQPRTFTLPCQHQVMCGSCAWRYIATCLRDHASFRCILCRTEVTEFKGDITVMLNKLNIGQLSSLVSNTNKTTSYETSNVVSLSTTFFNLPFSEGQNCQQ</sequence>
<name>A0A7M5XG86_9CNID</name>
<organism evidence="6 7">
    <name type="scientific">Clytia hemisphaerica</name>
    <dbReference type="NCBI Taxonomy" id="252671"/>
    <lineage>
        <taxon>Eukaryota</taxon>
        <taxon>Metazoa</taxon>
        <taxon>Cnidaria</taxon>
        <taxon>Hydrozoa</taxon>
        <taxon>Hydroidolina</taxon>
        <taxon>Leptothecata</taxon>
        <taxon>Obeliida</taxon>
        <taxon>Clytiidae</taxon>
        <taxon>Clytia</taxon>
    </lineage>
</organism>
<keyword evidence="4" id="KW-0812">Transmembrane</keyword>
<proteinExistence type="predicted"/>
<keyword evidence="7" id="KW-1185">Reference proteome</keyword>
<dbReference type="GO" id="GO:0008270">
    <property type="term" value="F:zinc ion binding"/>
    <property type="evidence" value="ECO:0007669"/>
    <property type="project" value="UniProtKB-KW"/>
</dbReference>
<evidence type="ECO:0000313" key="6">
    <source>
        <dbReference type="EnsemblMetazoa" id="CLYHEMP022911.1"/>
    </source>
</evidence>
<accession>A0A7M5XG86</accession>
<dbReference type="Proteomes" id="UP000594262">
    <property type="component" value="Unplaced"/>
</dbReference>
<keyword evidence="4" id="KW-0472">Membrane</keyword>
<dbReference type="EnsemblMetazoa" id="CLYHEMT022911.1">
    <property type="protein sequence ID" value="CLYHEMP022911.1"/>
    <property type="gene ID" value="CLYHEMG022911"/>
</dbReference>
<feature type="transmembrane region" description="Helical" evidence="4">
    <location>
        <begin position="46"/>
        <end position="70"/>
    </location>
</feature>
<dbReference type="PROSITE" id="PS50089">
    <property type="entry name" value="ZF_RING_2"/>
    <property type="match status" value="1"/>
</dbReference>
<dbReference type="Gene3D" id="3.30.40.10">
    <property type="entry name" value="Zinc/RING finger domain, C3HC4 (zinc finger)"/>
    <property type="match status" value="1"/>
</dbReference>
<dbReference type="SUPFAM" id="SSF57850">
    <property type="entry name" value="RING/U-box"/>
    <property type="match status" value="1"/>
</dbReference>
<reference evidence="6" key="1">
    <citation type="submission" date="2021-01" db="UniProtKB">
        <authorList>
            <consortium name="EnsemblMetazoa"/>
        </authorList>
    </citation>
    <scope>IDENTIFICATION</scope>
</reference>
<keyword evidence="2" id="KW-0862">Zinc</keyword>
<dbReference type="InterPro" id="IPR013083">
    <property type="entry name" value="Znf_RING/FYVE/PHD"/>
</dbReference>
<dbReference type="AlphaFoldDB" id="A0A7M5XG86"/>
<evidence type="ECO:0000259" key="5">
    <source>
        <dbReference type="PROSITE" id="PS50089"/>
    </source>
</evidence>
<keyword evidence="4" id="KW-1133">Transmembrane helix</keyword>
<evidence type="ECO:0000313" key="7">
    <source>
        <dbReference type="Proteomes" id="UP000594262"/>
    </source>
</evidence>
<dbReference type="Pfam" id="PF13920">
    <property type="entry name" value="zf-C3HC4_3"/>
    <property type="match status" value="1"/>
</dbReference>
<feature type="domain" description="RING-type" evidence="5">
    <location>
        <begin position="114"/>
        <end position="159"/>
    </location>
</feature>
<dbReference type="InterPro" id="IPR001841">
    <property type="entry name" value="Znf_RING"/>
</dbReference>
<evidence type="ECO:0000256" key="4">
    <source>
        <dbReference type="SAM" id="Phobius"/>
    </source>
</evidence>
<protein>
    <recommendedName>
        <fullName evidence="5">RING-type domain-containing protein</fullName>
    </recommendedName>
</protein>